<dbReference type="Proteomes" id="UP000051401">
    <property type="component" value="Unassembled WGS sequence"/>
</dbReference>
<dbReference type="KEGG" id="rid:RIdsm_01997"/>
<organism evidence="1 3">
    <name type="scientific">Roseovarius indicus</name>
    <dbReference type="NCBI Taxonomy" id="540747"/>
    <lineage>
        <taxon>Bacteria</taxon>
        <taxon>Pseudomonadati</taxon>
        <taxon>Pseudomonadota</taxon>
        <taxon>Alphaproteobacteria</taxon>
        <taxon>Rhodobacterales</taxon>
        <taxon>Roseobacteraceae</taxon>
        <taxon>Roseovarius</taxon>
    </lineage>
</organism>
<dbReference type="STRING" id="540747.SAMN04488031_103410"/>
<gene>
    <name evidence="2" type="ORF">RIdsm_01997</name>
    <name evidence="1" type="ORF">XM52_04135</name>
</gene>
<dbReference type="Proteomes" id="UP000325785">
    <property type="component" value="Chromosome"/>
</dbReference>
<evidence type="ECO:0000313" key="4">
    <source>
        <dbReference type="Proteomes" id="UP000325785"/>
    </source>
</evidence>
<protein>
    <submittedName>
        <fullName evidence="1">Uncharacterized protein</fullName>
    </submittedName>
</protein>
<dbReference type="EMBL" id="LAXI01000002">
    <property type="protein sequence ID" value="KRS18880.1"/>
    <property type="molecule type" value="Genomic_DNA"/>
</dbReference>
<evidence type="ECO:0000313" key="3">
    <source>
        <dbReference type="Proteomes" id="UP000051401"/>
    </source>
</evidence>
<dbReference type="PATRIC" id="fig|540747.5.peg.2401"/>
<dbReference type="EMBL" id="CP031598">
    <property type="protein sequence ID" value="QEW26200.1"/>
    <property type="molecule type" value="Genomic_DNA"/>
</dbReference>
<reference evidence="1 3" key="1">
    <citation type="submission" date="2015-04" db="EMBL/GenBank/DDBJ databases">
        <title>The draft genome sequence of Roseovarius indicus B108T.</title>
        <authorList>
            <person name="Li G."/>
            <person name="Lai Q."/>
            <person name="Shao Z."/>
            <person name="Yan P."/>
        </authorList>
    </citation>
    <scope>NUCLEOTIDE SEQUENCE [LARGE SCALE GENOMIC DNA]</scope>
    <source>
        <strain evidence="1 3">B108</strain>
    </source>
</reference>
<dbReference type="AlphaFoldDB" id="A0A0T5PCH3"/>
<accession>A0A0T5PCH3</accession>
<evidence type="ECO:0000313" key="2">
    <source>
        <dbReference type="EMBL" id="QEW26200.1"/>
    </source>
</evidence>
<dbReference type="RefSeq" id="WP_057813580.1">
    <property type="nucleotide sequence ID" value="NZ_CP031598.1"/>
</dbReference>
<sequence length="104" mass="11186">MTMNEDENISLAAVLSNTAKLLEVLSAKSAEIDEAVGDWLVSGDGTRPPLVLLQDVDLLRQSVDCLRILAGNLARQELEGCIISVADAVDGIYLESIRSGCRRT</sequence>
<proteinExistence type="predicted"/>
<keyword evidence="3" id="KW-1185">Reference proteome</keyword>
<evidence type="ECO:0000313" key="1">
    <source>
        <dbReference type="EMBL" id="KRS18880.1"/>
    </source>
</evidence>
<name>A0A0T5PCH3_9RHOB</name>
<reference evidence="2 4" key="2">
    <citation type="submission" date="2018-08" db="EMBL/GenBank/DDBJ databases">
        <title>Genetic Globetrotter - A new plasmid hitch-hiking vast phylogenetic and geographic distances.</title>
        <authorList>
            <person name="Vollmers J."/>
            <person name="Petersen J."/>
        </authorList>
    </citation>
    <scope>NUCLEOTIDE SEQUENCE [LARGE SCALE GENOMIC DNA]</scope>
    <source>
        <strain evidence="2 4">DSM 26383</strain>
    </source>
</reference>